<sequence>MGGMAPGGIMPQRPPYPGAQMSAMPGPHGAPTGQIAHPQLPYNKFIQASIKVILLFSRALQTR</sequence>
<evidence type="ECO:0000256" key="1">
    <source>
        <dbReference type="SAM" id="MobiDB-lite"/>
    </source>
</evidence>
<accession>A0A914S3G4</accession>
<feature type="region of interest" description="Disordered" evidence="1">
    <location>
        <begin position="1"/>
        <end position="37"/>
    </location>
</feature>
<name>A0A914S3G4_PAREQ</name>
<protein>
    <submittedName>
        <fullName evidence="3">Uncharacterized protein</fullName>
    </submittedName>
</protein>
<evidence type="ECO:0000313" key="2">
    <source>
        <dbReference type="Proteomes" id="UP000887564"/>
    </source>
</evidence>
<proteinExistence type="predicted"/>
<dbReference type="Proteomes" id="UP000887564">
    <property type="component" value="Unplaced"/>
</dbReference>
<dbReference type="WBParaSite" id="PEQ_0001333001-mRNA-1">
    <property type="protein sequence ID" value="PEQ_0001333001-mRNA-1"/>
    <property type="gene ID" value="PEQ_0001333001"/>
</dbReference>
<evidence type="ECO:0000313" key="3">
    <source>
        <dbReference type="WBParaSite" id="PEQ_0001333001-mRNA-1"/>
    </source>
</evidence>
<reference evidence="3" key="1">
    <citation type="submission" date="2022-11" db="UniProtKB">
        <authorList>
            <consortium name="WormBaseParasite"/>
        </authorList>
    </citation>
    <scope>IDENTIFICATION</scope>
</reference>
<dbReference type="AlphaFoldDB" id="A0A914S3G4"/>
<keyword evidence="2" id="KW-1185">Reference proteome</keyword>
<organism evidence="2 3">
    <name type="scientific">Parascaris equorum</name>
    <name type="common">Equine roundworm</name>
    <dbReference type="NCBI Taxonomy" id="6256"/>
    <lineage>
        <taxon>Eukaryota</taxon>
        <taxon>Metazoa</taxon>
        <taxon>Ecdysozoa</taxon>
        <taxon>Nematoda</taxon>
        <taxon>Chromadorea</taxon>
        <taxon>Rhabditida</taxon>
        <taxon>Spirurina</taxon>
        <taxon>Ascaridomorpha</taxon>
        <taxon>Ascaridoidea</taxon>
        <taxon>Ascarididae</taxon>
        <taxon>Parascaris</taxon>
    </lineage>
</organism>